<evidence type="ECO:0000313" key="3">
    <source>
        <dbReference type="Proteomes" id="UP000698800"/>
    </source>
</evidence>
<protein>
    <submittedName>
        <fullName evidence="2">Uncharacterized protein</fullName>
    </submittedName>
</protein>
<gene>
    <name evidence="2" type="ORF">FGG08_004390</name>
</gene>
<name>A0A9P8I2F8_9PEZI</name>
<sequence length="148" mass="16435">MAEHLRRMHNSEEHDGKLVLLPPSGNHPSSNPEHPDTQAMTPMTAGGQHIPLTPPASFSPLQVVNGVTRTVTSVSPPVSSAQLHRQPIIVEMRPSSATKRTHEESTEYQGESLQSKLRRKEAECRKIDAEKQKLDQEIRVLRQALAIV</sequence>
<dbReference type="Proteomes" id="UP000698800">
    <property type="component" value="Unassembled WGS sequence"/>
</dbReference>
<reference evidence="2" key="1">
    <citation type="submission" date="2021-03" db="EMBL/GenBank/DDBJ databases">
        <title>Comparative genomics and phylogenomic investigation of the class Geoglossomycetes provide insights into ecological specialization and systematics.</title>
        <authorList>
            <person name="Melie T."/>
            <person name="Pirro S."/>
            <person name="Miller A.N."/>
            <person name="Quandt A."/>
        </authorList>
    </citation>
    <scope>NUCLEOTIDE SEQUENCE</scope>
    <source>
        <strain evidence="2">GBOQ0MN5Z8</strain>
    </source>
</reference>
<evidence type="ECO:0000256" key="1">
    <source>
        <dbReference type="SAM" id="MobiDB-lite"/>
    </source>
</evidence>
<accession>A0A9P8I2F8</accession>
<comment type="caution">
    <text evidence="2">The sequence shown here is derived from an EMBL/GenBank/DDBJ whole genome shotgun (WGS) entry which is preliminary data.</text>
</comment>
<feature type="compositionally biased region" description="Basic and acidic residues" evidence="1">
    <location>
        <begin position="1"/>
        <end position="17"/>
    </location>
</feature>
<organism evidence="2 3">
    <name type="scientific">Glutinoglossum americanum</name>
    <dbReference type="NCBI Taxonomy" id="1670608"/>
    <lineage>
        <taxon>Eukaryota</taxon>
        <taxon>Fungi</taxon>
        <taxon>Dikarya</taxon>
        <taxon>Ascomycota</taxon>
        <taxon>Pezizomycotina</taxon>
        <taxon>Geoglossomycetes</taxon>
        <taxon>Geoglossales</taxon>
        <taxon>Geoglossaceae</taxon>
        <taxon>Glutinoglossum</taxon>
    </lineage>
</organism>
<feature type="region of interest" description="Disordered" evidence="1">
    <location>
        <begin position="1"/>
        <end position="57"/>
    </location>
</feature>
<evidence type="ECO:0000313" key="2">
    <source>
        <dbReference type="EMBL" id="KAH0539044.1"/>
    </source>
</evidence>
<proteinExistence type="predicted"/>
<dbReference type="EMBL" id="JAGHQL010000088">
    <property type="protein sequence ID" value="KAH0539044.1"/>
    <property type="molecule type" value="Genomic_DNA"/>
</dbReference>
<keyword evidence="3" id="KW-1185">Reference proteome</keyword>
<feature type="region of interest" description="Disordered" evidence="1">
    <location>
        <begin position="92"/>
        <end position="114"/>
    </location>
</feature>
<dbReference type="AlphaFoldDB" id="A0A9P8I2F8"/>